<gene>
    <name evidence="2" type="ORF">BD311DRAFT_757871</name>
</gene>
<reference evidence="2" key="1">
    <citation type="submission" date="2019-01" db="EMBL/GenBank/DDBJ databases">
        <title>Draft genome sequences of three monokaryotic isolates of the white-rot basidiomycete fungus Dichomitus squalens.</title>
        <authorList>
            <consortium name="DOE Joint Genome Institute"/>
            <person name="Lopez S.C."/>
            <person name="Andreopoulos B."/>
            <person name="Pangilinan J."/>
            <person name="Lipzen A."/>
            <person name="Riley R."/>
            <person name="Ahrendt S."/>
            <person name="Ng V."/>
            <person name="Barry K."/>
            <person name="Daum C."/>
            <person name="Grigoriev I.V."/>
            <person name="Hilden K.S."/>
            <person name="Makela M.R."/>
            <person name="de Vries R.P."/>
        </authorList>
    </citation>
    <scope>NUCLEOTIDE SEQUENCE [LARGE SCALE GENOMIC DNA]</scope>
    <source>
        <strain evidence="2">OM18370.1</strain>
    </source>
</reference>
<protein>
    <submittedName>
        <fullName evidence="2">Uncharacterized protein</fullName>
    </submittedName>
</protein>
<accession>A0A4Q9MMN1</accession>
<evidence type="ECO:0000313" key="2">
    <source>
        <dbReference type="EMBL" id="TBU28725.1"/>
    </source>
</evidence>
<sequence length="129" mass="14918">MLLCRRLRLLSTARLLVLARPALGFRWASLLNDAQHRHMRIARATMRRYALHSLPYRAWLEDLETGEICSSGFYLVPPRRSPMSATGLSHEDVLKRHEGDCAHSAFSWLGLYRWETPEARGRLCMQTLV</sequence>
<evidence type="ECO:0000256" key="1">
    <source>
        <dbReference type="SAM" id="SignalP"/>
    </source>
</evidence>
<feature type="signal peptide" evidence="1">
    <location>
        <begin position="1"/>
        <end position="24"/>
    </location>
</feature>
<keyword evidence="1" id="KW-0732">Signal</keyword>
<dbReference type="Proteomes" id="UP000292957">
    <property type="component" value="Unassembled WGS sequence"/>
</dbReference>
<organism evidence="2">
    <name type="scientific">Dichomitus squalens</name>
    <dbReference type="NCBI Taxonomy" id="114155"/>
    <lineage>
        <taxon>Eukaryota</taxon>
        <taxon>Fungi</taxon>
        <taxon>Dikarya</taxon>
        <taxon>Basidiomycota</taxon>
        <taxon>Agaricomycotina</taxon>
        <taxon>Agaricomycetes</taxon>
        <taxon>Polyporales</taxon>
        <taxon>Polyporaceae</taxon>
        <taxon>Dichomitus</taxon>
    </lineage>
</organism>
<dbReference type="EMBL" id="ML143419">
    <property type="protein sequence ID" value="TBU28725.1"/>
    <property type="molecule type" value="Genomic_DNA"/>
</dbReference>
<feature type="chain" id="PRO_5020837612" evidence="1">
    <location>
        <begin position="25"/>
        <end position="129"/>
    </location>
</feature>
<name>A0A4Q9MMN1_9APHY</name>
<proteinExistence type="predicted"/>
<dbReference type="AlphaFoldDB" id="A0A4Q9MMN1"/>